<dbReference type="RefSeq" id="WP_157819179.1">
    <property type="nucleotide sequence ID" value="NZ_CP018799.1"/>
</dbReference>
<keyword evidence="4 6" id="KW-0378">Hydrolase</keyword>
<accession>A0A2K8L0R9</accession>
<evidence type="ECO:0000256" key="5">
    <source>
        <dbReference type="ARBA" id="ARBA00022839"/>
    </source>
</evidence>
<keyword evidence="3 6" id="KW-0540">Nuclease</keyword>
<dbReference type="NCBIfam" id="NF002140">
    <property type="entry name" value="PRK00977.1-4"/>
    <property type="match status" value="1"/>
</dbReference>
<dbReference type="SUPFAM" id="SSF116842">
    <property type="entry name" value="XseB-like"/>
    <property type="match status" value="1"/>
</dbReference>
<sequence length="71" mass="7922">MSSKTDTSTLSFEESLKQMTKLVEKLESGELPLEESVAAFEQGVKLSRRCESLLDKAEQRLQVLGNSEDES</sequence>
<evidence type="ECO:0000256" key="6">
    <source>
        <dbReference type="HAMAP-Rule" id="MF_00337"/>
    </source>
</evidence>
<comment type="subunit">
    <text evidence="6">Heterooligomer composed of large and small subunits.</text>
</comment>
<keyword evidence="2 6" id="KW-0963">Cytoplasm</keyword>
<dbReference type="OrthoDB" id="9801128at2"/>
<evidence type="ECO:0000313" key="8">
    <source>
        <dbReference type="Proteomes" id="UP000231701"/>
    </source>
</evidence>
<comment type="catalytic activity">
    <reaction evidence="6">
        <text>Exonucleolytic cleavage in either 5'- to 3'- or 3'- to 5'-direction to yield nucleoside 5'-phosphates.</text>
        <dbReference type="EC" id="3.1.11.6"/>
    </reaction>
</comment>
<name>A0A2K8L0R9_MARES</name>
<dbReference type="PIRSF" id="PIRSF006488">
    <property type="entry name" value="Exonuc_VII_S"/>
    <property type="match status" value="1"/>
</dbReference>
<dbReference type="Pfam" id="PF02609">
    <property type="entry name" value="Exonuc_VII_S"/>
    <property type="match status" value="1"/>
</dbReference>
<dbReference type="PANTHER" id="PTHR34137:SF1">
    <property type="entry name" value="EXODEOXYRIBONUCLEASE 7 SMALL SUBUNIT"/>
    <property type="match status" value="1"/>
</dbReference>
<dbReference type="GO" id="GO:0006308">
    <property type="term" value="P:DNA catabolic process"/>
    <property type="evidence" value="ECO:0007669"/>
    <property type="project" value="UniProtKB-UniRule"/>
</dbReference>
<evidence type="ECO:0000256" key="4">
    <source>
        <dbReference type="ARBA" id="ARBA00022801"/>
    </source>
</evidence>
<dbReference type="GO" id="GO:0005829">
    <property type="term" value="C:cytosol"/>
    <property type="evidence" value="ECO:0007669"/>
    <property type="project" value="TreeGrafter"/>
</dbReference>
<dbReference type="InterPro" id="IPR037004">
    <property type="entry name" value="Exonuc_VII_ssu_sf"/>
</dbReference>
<organism evidence="7 8">
    <name type="scientific">Mariprofundus aestuarium</name>
    <dbReference type="NCBI Taxonomy" id="1921086"/>
    <lineage>
        <taxon>Bacteria</taxon>
        <taxon>Pseudomonadati</taxon>
        <taxon>Pseudomonadota</taxon>
        <taxon>Candidatius Mariprofundia</taxon>
        <taxon>Mariprofundales</taxon>
        <taxon>Mariprofundaceae</taxon>
        <taxon>Mariprofundus</taxon>
    </lineage>
</organism>
<dbReference type="KEGG" id="maes:Ga0123461_0051"/>
<dbReference type="NCBIfam" id="TIGR01280">
    <property type="entry name" value="xseB"/>
    <property type="match status" value="1"/>
</dbReference>
<comment type="subcellular location">
    <subcellularLocation>
        <location evidence="6">Cytoplasm</location>
    </subcellularLocation>
</comment>
<gene>
    <name evidence="6" type="primary">xseB</name>
    <name evidence="7" type="ORF">Ga0123461_0051</name>
</gene>
<dbReference type="GO" id="GO:0008855">
    <property type="term" value="F:exodeoxyribonuclease VII activity"/>
    <property type="evidence" value="ECO:0007669"/>
    <property type="project" value="UniProtKB-UniRule"/>
</dbReference>
<protein>
    <recommendedName>
        <fullName evidence="6">Exodeoxyribonuclease 7 small subunit</fullName>
        <ecNumber evidence="6">3.1.11.6</ecNumber>
    </recommendedName>
    <alternativeName>
        <fullName evidence="6">Exodeoxyribonuclease VII small subunit</fullName>
        <shortName evidence="6">Exonuclease VII small subunit</shortName>
    </alternativeName>
</protein>
<keyword evidence="8" id="KW-1185">Reference proteome</keyword>
<dbReference type="InterPro" id="IPR003761">
    <property type="entry name" value="Exonuc_VII_S"/>
</dbReference>
<comment type="similarity">
    <text evidence="1 6">Belongs to the XseB family.</text>
</comment>
<keyword evidence="5 6" id="KW-0269">Exonuclease</keyword>
<evidence type="ECO:0000256" key="2">
    <source>
        <dbReference type="ARBA" id="ARBA00022490"/>
    </source>
</evidence>
<proteinExistence type="inferred from homology"/>
<dbReference type="EMBL" id="CP018799">
    <property type="protein sequence ID" value="ATX78504.1"/>
    <property type="molecule type" value="Genomic_DNA"/>
</dbReference>
<dbReference type="NCBIfam" id="NF002139">
    <property type="entry name" value="PRK00977.1-3"/>
    <property type="match status" value="1"/>
</dbReference>
<dbReference type="HAMAP" id="MF_00337">
    <property type="entry name" value="Exonuc_7_S"/>
    <property type="match status" value="1"/>
</dbReference>
<reference evidence="7 8" key="1">
    <citation type="submission" date="2016-12" db="EMBL/GenBank/DDBJ databases">
        <title>Isolation and genomic insights into novel planktonic Zetaproteobacteria from stratified waters of the Chesapeake Bay.</title>
        <authorList>
            <person name="McAllister S.M."/>
            <person name="Kato S."/>
            <person name="Chan C.S."/>
            <person name="Chiu B.K."/>
            <person name="Field E.K."/>
        </authorList>
    </citation>
    <scope>NUCLEOTIDE SEQUENCE [LARGE SCALE GENOMIC DNA]</scope>
    <source>
        <strain evidence="7 8">CP-5</strain>
    </source>
</reference>
<comment type="function">
    <text evidence="6">Bidirectionally degrades single-stranded DNA into large acid-insoluble oligonucleotides, which are then degraded further into small acid-soluble oligonucleotides.</text>
</comment>
<dbReference type="PANTHER" id="PTHR34137">
    <property type="entry name" value="EXODEOXYRIBONUCLEASE 7 SMALL SUBUNIT"/>
    <property type="match status" value="1"/>
</dbReference>
<dbReference type="AlphaFoldDB" id="A0A2K8L0R9"/>
<evidence type="ECO:0000256" key="1">
    <source>
        <dbReference type="ARBA" id="ARBA00009998"/>
    </source>
</evidence>
<evidence type="ECO:0000313" key="7">
    <source>
        <dbReference type="EMBL" id="ATX78504.1"/>
    </source>
</evidence>
<dbReference type="EC" id="3.1.11.6" evidence="6"/>
<dbReference type="Gene3D" id="1.10.287.1040">
    <property type="entry name" value="Exonuclease VII, small subunit"/>
    <property type="match status" value="1"/>
</dbReference>
<dbReference type="Proteomes" id="UP000231701">
    <property type="component" value="Chromosome"/>
</dbReference>
<dbReference type="GO" id="GO:0009318">
    <property type="term" value="C:exodeoxyribonuclease VII complex"/>
    <property type="evidence" value="ECO:0007669"/>
    <property type="project" value="UniProtKB-UniRule"/>
</dbReference>
<evidence type="ECO:0000256" key="3">
    <source>
        <dbReference type="ARBA" id="ARBA00022722"/>
    </source>
</evidence>